<reference evidence="5 6" key="1">
    <citation type="journal article" date="2018" name="Sci. Data">
        <title>The draft genome sequence of cork oak.</title>
        <authorList>
            <person name="Ramos A.M."/>
            <person name="Usie A."/>
            <person name="Barbosa P."/>
            <person name="Barros P.M."/>
            <person name="Capote T."/>
            <person name="Chaves I."/>
            <person name="Simoes F."/>
            <person name="Abreu I."/>
            <person name="Carrasquinho I."/>
            <person name="Faro C."/>
            <person name="Guimaraes J.B."/>
            <person name="Mendonca D."/>
            <person name="Nobrega F."/>
            <person name="Rodrigues L."/>
            <person name="Saibo N.J.M."/>
            <person name="Varela M.C."/>
            <person name="Egas C."/>
            <person name="Matos J."/>
            <person name="Miguel C.M."/>
            <person name="Oliveira M.M."/>
            <person name="Ricardo C.P."/>
            <person name="Goncalves S."/>
        </authorList>
    </citation>
    <scope>NUCLEOTIDE SEQUENCE [LARGE SCALE GENOMIC DNA]</scope>
    <source>
        <strain evidence="6">cv. HL8</strain>
    </source>
</reference>
<dbReference type="PANTHER" id="PTHR13952:SF21">
    <property type="entry name" value="POLYNUCLEOTIDE ADENYLYLTRANSFERASE DOMAIN_RNA RECOGNITION MOTIF PROTEIN-RELATED"/>
    <property type="match status" value="1"/>
</dbReference>
<organism evidence="5 6">
    <name type="scientific">Quercus suber</name>
    <name type="common">Cork oak</name>
    <dbReference type="NCBI Taxonomy" id="58331"/>
    <lineage>
        <taxon>Eukaryota</taxon>
        <taxon>Viridiplantae</taxon>
        <taxon>Streptophyta</taxon>
        <taxon>Embryophyta</taxon>
        <taxon>Tracheophyta</taxon>
        <taxon>Spermatophyta</taxon>
        <taxon>Magnoliopsida</taxon>
        <taxon>eudicotyledons</taxon>
        <taxon>Gunneridae</taxon>
        <taxon>Pentapetalae</taxon>
        <taxon>rosids</taxon>
        <taxon>fabids</taxon>
        <taxon>Fagales</taxon>
        <taxon>Fagaceae</taxon>
        <taxon>Quercus</taxon>
    </lineage>
</organism>
<dbReference type="GO" id="GO:0030619">
    <property type="term" value="F:U1 snRNA binding"/>
    <property type="evidence" value="ECO:0007669"/>
    <property type="project" value="TreeGrafter"/>
</dbReference>
<gene>
    <name evidence="5" type="primary">S-RBP11_1</name>
    <name evidence="5" type="ORF">CFP56_023575</name>
</gene>
<dbReference type="GO" id="GO:0071011">
    <property type="term" value="C:precatalytic spliceosome"/>
    <property type="evidence" value="ECO:0007669"/>
    <property type="project" value="TreeGrafter"/>
</dbReference>
<dbReference type="InterPro" id="IPR035979">
    <property type="entry name" value="RBD_domain_sf"/>
</dbReference>
<dbReference type="AlphaFoldDB" id="A0AAW0K927"/>
<protein>
    <submittedName>
        <fullName evidence="5">Small rna-binding protein 11</fullName>
    </submittedName>
</protein>
<keyword evidence="3" id="KW-0694">RNA-binding</keyword>
<dbReference type="PANTHER" id="PTHR13952">
    <property type="entry name" value="U1 SMALL NUCLEAR RIBONUCLEOPROTEIN 70 KD"/>
    <property type="match status" value="1"/>
</dbReference>
<dbReference type="GO" id="GO:0071004">
    <property type="term" value="C:U2-type prespliceosome"/>
    <property type="evidence" value="ECO:0007669"/>
    <property type="project" value="TreeGrafter"/>
</dbReference>
<comment type="subcellular location">
    <subcellularLocation>
        <location evidence="1">Nucleus</location>
    </subcellularLocation>
</comment>
<dbReference type="PROSITE" id="PS50102">
    <property type="entry name" value="RRM"/>
    <property type="match status" value="1"/>
</dbReference>
<keyword evidence="2" id="KW-0539">Nucleus</keyword>
<evidence type="ECO:0000313" key="5">
    <source>
        <dbReference type="EMBL" id="KAK7835210.1"/>
    </source>
</evidence>
<dbReference type="InterPro" id="IPR012677">
    <property type="entry name" value="Nucleotide-bd_a/b_plait_sf"/>
</dbReference>
<name>A0AAW0K927_QUESU</name>
<dbReference type="Proteomes" id="UP000237347">
    <property type="component" value="Unassembled WGS sequence"/>
</dbReference>
<dbReference type="EMBL" id="PKMF04000373">
    <property type="protein sequence ID" value="KAK7835210.1"/>
    <property type="molecule type" value="Genomic_DNA"/>
</dbReference>
<dbReference type="SUPFAM" id="SSF54928">
    <property type="entry name" value="RNA-binding domain, RBD"/>
    <property type="match status" value="1"/>
</dbReference>
<dbReference type="SMART" id="SM00360">
    <property type="entry name" value="RRM"/>
    <property type="match status" value="1"/>
</dbReference>
<evidence type="ECO:0000256" key="1">
    <source>
        <dbReference type="ARBA" id="ARBA00004123"/>
    </source>
</evidence>
<comment type="caution">
    <text evidence="5">The sequence shown here is derived from an EMBL/GenBank/DDBJ whole genome shotgun (WGS) entry which is preliminary data.</text>
</comment>
<sequence>MILTSDRVLDELILGSMMMYHLVRGIRSLGCGFVIFDCDRQHQLGTEMANKLNSQLFVSRLSSYTTNEHLKRLFSRFGVVTEARLVKDPRTQRPKGFGFVTYESEVEAQKALKAMNGRIVDGRLIFVEVANTEKPGEDATSQQ</sequence>
<keyword evidence="6" id="KW-1185">Reference proteome</keyword>
<evidence type="ECO:0000256" key="2">
    <source>
        <dbReference type="ARBA" id="ARBA00023242"/>
    </source>
</evidence>
<dbReference type="Gene3D" id="3.30.70.330">
    <property type="match status" value="1"/>
</dbReference>
<dbReference type="GO" id="GO:0000398">
    <property type="term" value="P:mRNA splicing, via spliceosome"/>
    <property type="evidence" value="ECO:0007669"/>
    <property type="project" value="TreeGrafter"/>
</dbReference>
<dbReference type="GO" id="GO:0005685">
    <property type="term" value="C:U1 snRNP"/>
    <property type="evidence" value="ECO:0007669"/>
    <property type="project" value="TreeGrafter"/>
</dbReference>
<accession>A0AAW0K927</accession>
<feature type="domain" description="RRM" evidence="4">
    <location>
        <begin position="54"/>
        <end position="132"/>
    </location>
</feature>
<dbReference type="FunFam" id="3.30.70.330:FF:001138">
    <property type="entry name" value="RNA-binding (RRM/RBD/RNP motifs) family protein"/>
    <property type="match status" value="1"/>
</dbReference>
<proteinExistence type="predicted"/>
<evidence type="ECO:0000313" key="6">
    <source>
        <dbReference type="Proteomes" id="UP000237347"/>
    </source>
</evidence>
<dbReference type="Pfam" id="PF00076">
    <property type="entry name" value="RRM_1"/>
    <property type="match status" value="1"/>
</dbReference>
<evidence type="ECO:0000259" key="4">
    <source>
        <dbReference type="PROSITE" id="PS50102"/>
    </source>
</evidence>
<dbReference type="CDD" id="cd00590">
    <property type="entry name" value="RRM_SF"/>
    <property type="match status" value="1"/>
</dbReference>
<evidence type="ECO:0000256" key="3">
    <source>
        <dbReference type="PROSITE-ProRule" id="PRU00176"/>
    </source>
</evidence>
<dbReference type="InterPro" id="IPR051183">
    <property type="entry name" value="U1_U11-U12_snRNP_70-35kDa"/>
</dbReference>
<dbReference type="InterPro" id="IPR000504">
    <property type="entry name" value="RRM_dom"/>
</dbReference>
<dbReference type="GO" id="GO:0003729">
    <property type="term" value="F:mRNA binding"/>
    <property type="evidence" value="ECO:0007669"/>
    <property type="project" value="TreeGrafter"/>
</dbReference>